<feature type="region of interest" description="Disordered" evidence="2">
    <location>
        <begin position="1"/>
        <end position="22"/>
    </location>
</feature>
<feature type="domain" description="Cell envelope-related transcriptional attenuator" evidence="4">
    <location>
        <begin position="257"/>
        <end position="401"/>
    </location>
</feature>
<sequence>MSTHRHSRNSNGHHSHGKNSRAVTRNLPGKLITLVQLLMTVIFVALLWNSGMVPGRYLAALAVVLFVLFGVMFGLQFLRSKIYILGIVLSVLISIGLGFGSYYLARANQMLADVGGATYKTDNMIVVVRADDAAENILDAKDYKYGIQTSLDQENNQKMMDDIESVLGQAPDVDEYVTVQQEAQALLNGEIGAAIYNEAFTGIIEDEIEGYSDQVKILYQYGIETEIAQEEEKDVDQPFNIYISGIDVSGDITTNSRSDVNIIMTVNPNTHKILLTTTPRDYYVTIPGISGDQRDKLTHAGIYGVDVSMSTLESIYGIDITYYARVNFTSLIRIVDALGGIDVYSEYAFEGRGYQFQEGMNHMDGEAALAFSRERYSFESGDNQRGKNQEAVLTAILQKAMSPALLANASELITSVSDCVETNMTRTEMAKFINMQLSDAASWEIESTAATGTGDSQACYSSGSQLLYVMWPDEASVAEISDKMQQVLSGQ</sequence>
<dbReference type="AlphaFoldDB" id="A0A9D2SU20"/>
<feature type="compositionally biased region" description="Basic residues" evidence="2">
    <location>
        <begin position="1"/>
        <end position="19"/>
    </location>
</feature>
<evidence type="ECO:0000313" key="5">
    <source>
        <dbReference type="EMBL" id="HJC35187.1"/>
    </source>
</evidence>
<gene>
    <name evidence="5" type="ORF">H9758_11470</name>
</gene>
<reference evidence="5" key="1">
    <citation type="journal article" date="2021" name="PeerJ">
        <title>Extensive microbial diversity within the chicken gut microbiome revealed by metagenomics and culture.</title>
        <authorList>
            <person name="Gilroy R."/>
            <person name="Ravi A."/>
            <person name="Getino M."/>
            <person name="Pursley I."/>
            <person name="Horton D.L."/>
            <person name="Alikhan N.F."/>
            <person name="Baker D."/>
            <person name="Gharbi K."/>
            <person name="Hall N."/>
            <person name="Watson M."/>
            <person name="Adriaenssens E.M."/>
            <person name="Foster-Nyarko E."/>
            <person name="Jarju S."/>
            <person name="Secka A."/>
            <person name="Antonio M."/>
            <person name="Oren A."/>
            <person name="Chaudhuri R.R."/>
            <person name="La Ragione R."/>
            <person name="Hildebrand F."/>
            <person name="Pallen M.J."/>
        </authorList>
    </citation>
    <scope>NUCLEOTIDE SEQUENCE</scope>
    <source>
        <strain evidence="5">ChiW19-954</strain>
    </source>
</reference>
<name>A0A9D2SU20_9FIRM</name>
<dbReference type="Pfam" id="PF03816">
    <property type="entry name" value="LytR_cpsA_psr"/>
    <property type="match status" value="1"/>
</dbReference>
<feature type="transmembrane region" description="Helical" evidence="3">
    <location>
        <begin position="31"/>
        <end position="51"/>
    </location>
</feature>
<organism evidence="5 6">
    <name type="scientific">Candidatus Mediterraneibacter faecipullorum</name>
    <dbReference type="NCBI Taxonomy" id="2838670"/>
    <lineage>
        <taxon>Bacteria</taxon>
        <taxon>Bacillati</taxon>
        <taxon>Bacillota</taxon>
        <taxon>Clostridia</taxon>
        <taxon>Lachnospirales</taxon>
        <taxon>Lachnospiraceae</taxon>
        <taxon>Mediterraneibacter</taxon>
    </lineage>
</organism>
<evidence type="ECO:0000256" key="3">
    <source>
        <dbReference type="SAM" id="Phobius"/>
    </source>
</evidence>
<dbReference type="PANTHER" id="PTHR33392">
    <property type="entry name" value="POLYISOPRENYL-TEICHOIC ACID--PEPTIDOGLYCAN TEICHOIC ACID TRANSFERASE TAGU"/>
    <property type="match status" value="1"/>
</dbReference>
<keyword evidence="3" id="KW-0472">Membrane</keyword>
<accession>A0A9D2SU20</accession>
<keyword evidence="3" id="KW-1133">Transmembrane helix</keyword>
<evidence type="ECO:0000259" key="4">
    <source>
        <dbReference type="Pfam" id="PF03816"/>
    </source>
</evidence>
<dbReference type="Proteomes" id="UP000823890">
    <property type="component" value="Unassembled WGS sequence"/>
</dbReference>
<proteinExistence type="inferred from homology"/>
<evidence type="ECO:0000256" key="2">
    <source>
        <dbReference type="SAM" id="MobiDB-lite"/>
    </source>
</evidence>
<dbReference type="NCBIfam" id="TIGR00350">
    <property type="entry name" value="lytR_cpsA_psr"/>
    <property type="match status" value="1"/>
</dbReference>
<dbReference type="InterPro" id="IPR050922">
    <property type="entry name" value="LytR/CpsA/Psr_CW_biosynth"/>
</dbReference>
<dbReference type="EMBL" id="DWWO01000138">
    <property type="protein sequence ID" value="HJC35187.1"/>
    <property type="molecule type" value="Genomic_DNA"/>
</dbReference>
<feature type="transmembrane region" description="Helical" evidence="3">
    <location>
        <begin position="82"/>
        <end position="104"/>
    </location>
</feature>
<reference evidence="5" key="2">
    <citation type="submission" date="2021-04" db="EMBL/GenBank/DDBJ databases">
        <authorList>
            <person name="Gilroy R."/>
        </authorList>
    </citation>
    <scope>NUCLEOTIDE SEQUENCE</scope>
    <source>
        <strain evidence="5">ChiW19-954</strain>
    </source>
</reference>
<dbReference type="Gene3D" id="3.40.630.190">
    <property type="entry name" value="LCP protein"/>
    <property type="match status" value="1"/>
</dbReference>
<dbReference type="InterPro" id="IPR004474">
    <property type="entry name" value="LytR_CpsA_psr"/>
</dbReference>
<feature type="transmembrane region" description="Helical" evidence="3">
    <location>
        <begin position="57"/>
        <end position="75"/>
    </location>
</feature>
<dbReference type="Gene3D" id="3.40.190.10">
    <property type="entry name" value="Periplasmic binding protein-like II"/>
    <property type="match status" value="1"/>
</dbReference>
<evidence type="ECO:0000313" key="6">
    <source>
        <dbReference type="Proteomes" id="UP000823890"/>
    </source>
</evidence>
<protein>
    <submittedName>
        <fullName evidence="5">LCP family protein</fullName>
    </submittedName>
</protein>
<evidence type="ECO:0000256" key="1">
    <source>
        <dbReference type="ARBA" id="ARBA00006068"/>
    </source>
</evidence>
<keyword evidence="3" id="KW-0812">Transmembrane</keyword>
<comment type="caution">
    <text evidence="5">The sequence shown here is derived from an EMBL/GenBank/DDBJ whole genome shotgun (WGS) entry which is preliminary data.</text>
</comment>
<dbReference type="PANTHER" id="PTHR33392:SF6">
    <property type="entry name" value="POLYISOPRENYL-TEICHOIC ACID--PEPTIDOGLYCAN TEICHOIC ACID TRANSFERASE TAGU"/>
    <property type="match status" value="1"/>
</dbReference>
<comment type="similarity">
    <text evidence="1">Belongs to the LytR/CpsA/Psr (LCP) family.</text>
</comment>